<accession>A0A7S4QJ66</accession>
<feature type="domain" description="Syntaxin N-terminal" evidence="1">
    <location>
        <begin position="83"/>
        <end position="233"/>
    </location>
</feature>
<gene>
    <name evidence="2" type="ORF">DBRI00130_LOCUS2682</name>
</gene>
<dbReference type="InterPro" id="IPR006011">
    <property type="entry name" value="Syntaxin_N"/>
</dbReference>
<dbReference type="Pfam" id="PF00804">
    <property type="entry name" value="Syntaxin"/>
    <property type="match status" value="1"/>
</dbReference>
<reference evidence="2" key="1">
    <citation type="submission" date="2021-01" db="EMBL/GenBank/DDBJ databases">
        <authorList>
            <person name="Corre E."/>
            <person name="Pelletier E."/>
            <person name="Niang G."/>
            <person name="Scheremetjew M."/>
            <person name="Finn R."/>
            <person name="Kale V."/>
            <person name="Holt S."/>
            <person name="Cochrane G."/>
            <person name="Meng A."/>
            <person name="Brown T."/>
            <person name="Cohen L."/>
        </authorList>
    </citation>
    <scope>NUCLEOTIDE SEQUENCE</scope>
    <source>
        <strain evidence="2">GSO104</strain>
    </source>
</reference>
<dbReference type="GO" id="GO:0016020">
    <property type="term" value="C:membrane"/>
    <property type="evidence" value="ECO:0007669"/>
    <property type="project" value="InterPro"/>
</dbReference>
<organism evidence="2">
    <name type="scientific">Ditylum brightwellii</name>
    <dbReference type="NCBI Taxonomy" id="49249"/>
    <lineage>
        <taxon>Eukaryota</taxon>
        <taxon>Sar</taxon>
        <taxon>Stramenopiles</taxon>
        <taxon>Ochrophyta</taxon>
        <taxon>Bacillariophyta</taxon>
        <taxon>Mediophyceae</taxon>
        <taxon>Lithodesmiophycidae</taxon>
        <taxon>Lithodesmiales</taxon>
        <taxon>Lithodesmiaceae</taxon>
        <taxon>Ditylum</taxon>
    </lineage>
</organism>
<proteinExistence type="predicted"/>
<dbReference type="Gene3D" id="1.20.58.70">
    <property type="match status" value="1"/>
</dbReference>
<dbReference type="AlphaFoldDB" id="A0A7S4QJ66"/>
<evidence type="ECO:0000259" key="1">
    <source>
        <dbReference type="Pfam" id="PF00804"/>
    </source>
</evidence>
<name>A0A7S4QJ66_9STRA</name>
<evidence type="ECO:0000313" key="2">
    <source>
        <dbReference type="EMBL" id="CAE4583343.1"/>
    </source>
</evidence>
<protein>
    <recommendedName>
        <fullName evidence="1">Syntaxin N-terminal domain-containing protein</fullName>
    </recommendedName>
</protein>
<sequence>MNNIHIFDDDSQIINDNIDGSDAESWEMVSSDINSNTNIDKTKINSICTKQKTWKRIVRHCKLRKRTKHSSKKSSNTKQVNDDMVNFFQVIHSIQNDIATMSKNMKRVMEINDEVMRAIKSTDENEINKKLHVIVNETNKAATKAKTSIHMLKKENVRLEKEGLVRSSDLRIRENLYNATLNKFVDVTKKCKEAEEQYKINLKKKVSRNIRILIPDASDNDIDMIIKSGNCERENVYQQVILGNNASDVIR</sequence>
<dbReference type="InterPro" id="IPR010989">
    <property type="entry name" value="SNARE"/>
</dbReference>
<dbReference type="EMBL" id="HBNS01003307">
    <property type="protein sequence ID" value="CAE4583343.1"/>
    <property type="molecule type" value="Transcribed_RNA"/>
</dbReference>
<dbReference type="SUPFAM" id="SSF47661">
    <property type="entry name" value="t-snare proteins"/>
    <property type="match status" value="1"/>
</dbReference>
<dbReference type="GO" id="GO:0016192">
    <property type="term" value="P:vesicle-mediated transport"/>
    <property type="evidence" value="ECO:0007669"/>
    <property type="project" value="InterPro"/>
</dbReference>